<organism evidence="1">
    <name type="scientific">Arundo donax</name>
    <name type="common">Giant reed</name>
    <name type="synonym">Donax arundinaceus</name>
    <dbReference type="NCBI Taxonomy" id="35708"/>
    <lineage>
        <taxon>Eukaryota</taxon>
        <taxon>Viridiplantae</taxon>
        <taxon>Streptophyta</taxon>
        <taxon>Embryophyta</taxon>
        <taxon>Tracheophyta</taxon>
        <taxon>Spermatophyta</taxon>
        <taxon>Magnoliopsida</taxon>
        <taxon>Liliopsida</taxon>
        <taxon>Poales</taxon>
        <taxon>Poaceae</taxon>
        <taxon>PACMAD clade</taxon>
        <taxon>Arundinoideae</taxon>
        <taxon>Arundineae</taxon>
        <taxon>Arundo</taxon>
    </lineage>
</organism>
<reference evidence="1" key="1">
    <citation type="submission" date="2014-09" db="EMBL/GenBank/DDBJ databases">
        <authorList>
            <person name="Magalhaes I.L.F."/>
            <person name="Oliveira U."/>
            <person name="Santos F.R."/>
            <person name="Vidigal T.H.D.A."/>
            <person name="Brescovit A.D."/>
            <person name="Santos A.J."/>
        </authorList>
    </citation>
    <scope>NUCLEOTIDE SEQUENCE</scope>
    <source>
        <tissue evidence="1">Shoot tissue taken approximately 20 cm above the soil surface</tissue>
    </source>
</reference>
<dbReference type="EMBL" id="GBRH01246050">
    <property type="protein sequence ID" value="JAD51845.1"/>
    <property type="molecule type" value="Transcribed_RNA"/>
</dbReference>
<reference evidence="1" key="2">
    <citation type="journal article" date="2015" name="Data Brief">
        <title>Shoot transcriptome of the giant reed, Arundo donax.</title>
        <authorList>
            <person name="Barrero R.A."/>
            <person name="Guerrero F.D."/>
            <person name="Moolhuijzen P."/>
            <person name="Goolsby J.A."/>
            <person name="Tidwell J."/>
            <person name="Bellgard S.E."/>
            <person name="Bellgard M.I."/>
        </authorList>
    </citation>
    <scope>NUCLEOTIDE SEQUENCE</scope>
    <source>
        <tissue evidence="1">Shoot tissue taken approximately 20 cm above the soil surface</tissue>
    </source>
</reference>
<sequence length="64" mass="7465">MRSLHFIQMAKDMQTSKKKVFILDHICNLRPTQPLYRLLNCQFQPLHIASYQLLLPRISPLAGS</sequence>
<accession>A0A0A9ASE4</accession>
<evidence type="ECO:0000313" key="1">
    <source>
        <dbReference type="EMBL" id="JAD51845.1"/>
    </source>
</evidence>
<name>A0A0A9ASE4_ARUDO</name>
<proteinExistence type="predicted"/>
<dbReference type="AlphaFoldDB" id="A0A0A9ASE4"/>
<protein>
    <submittedName>
        <fullName evidence="1">Uncharacterized protein</fullName>
    </submittedName>
</protein>